<dbReference type="SUPFAM" id="SSF51735">
    <property type="entry name" value="NAD(P)-binding Rossmann-fold domains"/>
    <property type="match status" value="1"/>
</dbReference>
<dbReference type="Proteomes" id="UP000245812">
    <property type="component" value="Unassembled WGS sequence"/>
</dbReference>
<evidence type="ECO:0000259" key="1">
    <source>
        <dbReference type="Pfam" id="PF01370"/>
    </source>
</evidence>
<dbReference type="Pfam" id="PF01370">
    <property type="entry name" value="Epimerase"/>
    <property type="match status" value="1"/>
</dbReference>
<dbReference type="InterPro" id="IPR001509">
    <property type="entry name" value="Epimerase_deHydtase"/>
</dbReference>
<dbReference type="EMBL" id="QGHC01000001">
    <property type="protein sequence ID" value="PWK92701.1"/>
    <property type="molecule type" value="Genomic_DNA"/>
</dbReference>
<dbReference type="PANTHER" id="PTHR48079">
    <property type="entry name" value="PROTEIN YEEZ"/>
    <property type="match status" value="1"/>
</dbReference>
<feature type="domain" description="NAD-dependent epimerase/dehydratase" evidence="1">
    <location>
        <begin position="4"/>
        <end position="214"/>
    </location>
</feature>
<dbReference type="GO" id="GO:0005737">
    <property type="term" value="C:cytoplasm"/>
    <property type="evidence" value="ECO:0007669"/>
    <property type="project" value="TreeGrafter"/>
</dbReference>
<evidence type="ECO:0000313" key="3">
    <source>
        <dbReference type="Proteomes" id="UP000245812"/>
    </source>
</evidence>
<comment type="caution">
    <text evidence="2">The sequence shown here is derived from an EMBL/GenBank/DDBJ whole genome shotgun (WGS) entry which is preliminary data.</text>
</comment>
<keyword evidence="3" id="KW-1185">Reference proteome</keyword>
<dbReference type="GO" id="GO:0004029">
    <property type="term" value="F:aldehyde dehydrogenase (NAD+) activity"/>
    <property type="evidence" value="ECO:0007669"/>
    <property type="project" value="TreeGrafter"/>
</dbReference>
<dbReference type="InterPro" id="IPR036291">
    <property type="entry name" value="NAD(P)-bd_dom_sf"/>
</dbReference>
<proteinExistence type="predicted"/>
<dbReference type="RefSeq" id="WP_170120134.1">
    <property type="nucleotide sequence ID" value="NZ_MSZV01000017.1"/>
</dbReference>
<dbReference type="PANTHER" id="PTHR48079:SF6">
    <property type="entry name" value="NAD(P)-BINDING DOMAIN-CONTAINING PROTEIN-RELATED"/>
    <property type="match status" value="1"/>
</dbReference>
<name>A0A316IH47_9GAMM</name>
<organism evidence="2 3">
    <name type="scientific">Fulvimonas soli</name>
    <dbReference type="NCBI Taxonomy" id="155197"/>
    <lineage>
        <taxon>Bacteria</taxon>
        <taxon>Pseudomonadati</taxon>
        <taxon>Pseudomonadota</taxon>
        <taxon>Gammaproteobacteria</taxon>
        <taxon>Lysobacterales</taxon>
        <taxon>Rhodanobacteraceae</taxon>
        <taxon>Fulvimonas</taxon>
    </lineage>
</organism>
<dbReference type="Gene3D" id="3.40.50.720">
    <property type="entry name" value="NAD(P)-binding Rossmann-like Domain"/>
    <property type="match status" value="1"/>
</dbReference>
<sequence>MSTVFLTGASGFLGGHLLRELRAAGHAVRALSRRDGTDAAIAAAGGEPVRAALSDPASLRRALAGCEAVFHAAADTSLWRGGAAAQFATNVEGTRHLLQAAEAAGVRAFMHTSSVTAYSHLVHGVLREDTPQRGGESWIGYERSKFLGEQAVRGSALPWIVFNPAHILGPGDRRNWARLIVLVDRGRLPGIPPGTGTFADVREIARAQVRAWELRRFGRAYLLGGEQASFVDFVHRVGAALGRRTPRGATPAWALMACARALGAWSRLGGREPEVTPEGAALTSHVLQVDSSRARQELGYVETPLDALLADTLEWMRREGMIGGAAR</sequence>
<protein>
    <recommendedName>
        <fullName evidence="1">NAD-dependent epimerase/dehydratase domain-containing protein</fullName>
    </recommendedName>
</protein>
<dbReference type="InterPro" id="IPR051783">
    <property type="entry name" value="NAD(P)-dependent_oxidoreduct"/>
</dbReference>
<dbReference type="AlphaFoldDB" id="A0A316IH47"/>
<gene>
    <name evidence="2" type="ORF">C7456_10133</name>
</gene>
<accession>A0A316IH47</accession>
<reference evidence="2 3" key="1">
    <citation type="submission" date="2018-05" db="EMBL/GenBank/DDBJ databases">
        <title>Genomic Encyclopedia of Type Strains, Phase IV (KMG-IV): sequencing the most valuable type-strain genomes for metagenomic binning, comparative biology and taxonomic classification.</title>
        <authorList>
            <person name="Goeker M."/>
        </authorList>
    </citation>
    <scope>NUCLEOTIDE SEQUENCE [LARGE SCALE GENOMIC DNA]</scope>
    <source>
        <strain evidence="2 3">DSM 14263</strain>
    </source>
</reference>
<evidence type="ECO:0000313" key="2">
    <source>
        <dbReference type="EMBL" id="PWK92701.1"/>
    </source>
</evidence>